<organism evidence="2">
    <name type="scientific">viral metagenome</name>
    <dbReference type="NCBI Taxonomy" id="1070528"/>
    <lineage>
        <taxon>unclassified sequences</taxon>
        <taxon>metagenomes</taxon>
        <taxon>organismal metagenomes</taxon>
    </lineage>
</organism>
<name>A0A6M3JNM1_9ZZZZ</name>
<dbReference type="AlphaFoldDB" id="A0A6M3JNM1"/>
<gene>
    <name evidence="2" type="ORF">MM415A03533_0005</name>
    <name evidence="1" type="ORF">MM415B00683_0009</name>
</gene>
<dbReference type="EMBL" id="MT141486">
    <property type="protein sequence ID" value="QJA62939.1"/>
    <property type="molecule type" value="Genomic_DNA"/>
</dbReference>
<sequence>MGKKKLDEHLFLVPDNKEGTEFIRVARKFLVKPFQVRTFLFGREHGSIKVFIGCEKLSLLKRILKKKTPLWLSSSLLDFLNDYCNSIAKAKIINLIHELQKEFKTDGPDESAAVKQIMEKLLASYVAGIMKGKYDD</sequence>
<proteinExistence type="predicted"/>
<reference evidence="2" key="1">
    <citation type="submission" date="2020-03" db="EMBL/GenBank/DDBJ databases">
        <title>The deep terrestrial virosphere.</title>
        <authorList>
            <person name="Holmfeldt K."/>
            <person name="Nilsson E."/>
            <person name="Simone D."/>
            <person name="Lopez-Fernandez M."/>
            <person name="Wu X."/>
            <person name="de Brujin I."/>
            <person name="Lundin D."/>
            <person name="Andersson A."/>
            <person name="Bertilsson S."/>
            <person name="Dopson M."/>
        </authorList>
    </citation>
    <scope>NUCLEOTIDE SEQUENCE</scope>
    <source>
        <strain evidence="2">MM415A03533</strain>
        <strain evidence="1">MM415B00683</strain>
    </source>
</reference>
<evidence type="ECO:0000313" key="1">
    <source>
        <dbReference type="EMBL" id="QJA62939.1"/>
    </source>
</evidence>
<accession>A0A6M3JNM1</accession>
<evidence type="ECO:0000313" key="2">
    <source>
        <dbReference type="EMBL" id="QJA70868.1"/>
    </source>
</evidence>
<dbReference type="EMBL" id="MT141827">
    <property type="protein sequence ID" value="QJA70868.1"/>
    <property type="molecule type" value="Genomic_DNA"/>
</dbReference>
<protein>
    <submittedName>
        <fullName evidence="2">Uncharacterized protein</fullName>
    </submittedName>
</protein>